<accession>A0A3Q7HHL2</accession>
<organism evidence="1">
    <name type="scientific">Solanum lycopersicum</name>
    <name type="common">Tomato</name>
    <name type="synonym">Lycopersicon esculentum</name>
    <dbReference type="NCBI Taxonomy" id="4081"/>
    <lineage>
        <taxon>Eukaryota</taxon>
        <taxon>Viridiplantae</taxon>
        <taxon>Streptophyta</taxon>
        <taxon>Embryophyta</taxon>
        <taxon>Tracheophyta</taxon>
        <taxon>Spermatophyta</taxon>
        <taxon>Magnoliopsida</taxon>
        <taxon>eudicotyledons</taxon>
        <taxon>Gunneridae</taxon>
        <taxon>Pentapetalae</taxon>
        <taxon>asterids</taxon>
        <taxon>lamiids</taxon>
        <taxon>Solanales</taxon>
        <taxon>Solanaceae</taxon>
        <taxon>Solanoideae</taxon>
        <taxon>Solaneae</taxon>
        <taxon>Solanum</taxon>
        <taxon>Solanum subgen. Lycopersicon</taxon>
    </lineage>
</organism>
<reference evidence="1" key="1">
    <citation type="journal article" date="2012" name="Nature">
        <title>The tomato genome sequence provides insights into fleshy fruit evolution.</title>
        <authorList>
            <consortium name="Tomato Genome Consortium"/>
        </authorList>
    </citation>
    <scope>NUCLEOTIDE SEQUENCE [LARGE SCALE GENOMIC DNA]</scope>
    <source>
        <strain evidence="1">cv. Heinz 1706</strain>
    </source>
</reference>
<keyword evidence="2" id="KW-1185">Reference proteome</keyword>
<dbReference type="AlphaFoldDB" id="A0A3Q7HHL2"/>
<evidence type="ECO:0000313" key="1">
    <source>
        <dbReference type="EnsemblPlants" id="Solyc08g006913.1.1"/>
    </source>
</evidence>
<dbReference type="EnsemblPlants" id="Solyc08g006913.1.1">
    <property type="protein sequence ID" value="Solyc08g006913.1.1"/>
    <property type="gene ID" value="Solyc08g006913.1"/>
</dbReference>
<name>A0A3Q7HHL2_SOLLC</name>
<dbReference type="InParanoid" id="A0A3Q7HHL2"/>
<reference evidence="1" key="2">
    <citation type="submission" date="2019-01" db="UniProtKB">
        <authorList>
            <consortium name="EnsemblPlants"/>
        </authorList>
    </citation>
    <scope>IDENTIFICATION</scope>
    <source>
        <strain evidence="1">cv. Heinz 1706</strain>
    </source>
</reference>
<proteinExistence type="predicted"/>
<evidence type="ECO:0000313" key="2">
    <source>
        <dbReference type="Proteomes" id="UP000004994"/>
    </source>
</evidence>
<sequence length="106" mass="11973">MKDKGKSKKHSAMDGTARNVYGNTCCRCHDMPIDIPESTQRGYVIDIGDTWMVVDMPFDSEKEVEEHPYEGVLRTPIRGAKRIHEVKVALLNLQTQMIVIPLASDD</sequence>
<dbReference type="Gramene" id="Solyc08g006913.1.1">
    <property type="protein sequence ID" value="Solyc08g006913.1.1"/>
    <property type="gene ID" value="Solyc08g006913.1"/>
</dbReference>
<protein>
    <submittedName>
        <fullName evidence="1">Uncharacterized protein</fullName>
    </submittedName>
</protein>
<dbReference type="Proteomes" id="UP000004994">
    <property type="component" value="Chromosome 8"/>
</dbReference>